<evidence type="ECO:0000256" key="3">
    <source>
        <dbReference type="ARBA" id="ARBA00022989"/>
    </source>
</evidence>
<feature type="transmembrane region" description="Helical" evidence="5">
    <location>
        <begin position="145"/>
        <end position="163"/>
    </location>
</feature>
<keyword evidence="2 5" id="KW-0812">Transmembrane</keyword>
<comment type="subcellular location">
    <subcellularLocation>
        <location evidence="1">Membrane</location>
        <topology evidence="1">Multi-pass membrane protein</topology>
    </subcellularLocation>
</comment>
<evidence type="ECO:0000313" key="6">
    <source>
        <dbReference type="Proteomes" id="UP000492821"/>
    </source>
</evidence>
<organism evidence="6 7">
    <name type="scientific">Panagrellus redivivus</name>
    <name type="common">Microworm</name>
    <dbReference type="NCBI Taxonomy" id="6233"/>
    <lineage>
        <taxon>Eukaryota</taxon>
        <taxon>Metazoa</taxon>
        <taxon>Ecdysozoa</taxon>
        <taxon>Nematoda</taxon>
        <taxon>Chromadorea</taxon>
        <taxon>Rhabditida</taxon>
        <taxon>Tylenchina</taxon>
        <taxon>Panagrolaimomorpha</taxon>
        <taxon>Panagrolaimoidea</taxon>
        <taxon>Panagrolaimidae</taxon>
        <taxon>Panagrellus</taxon>
    </lineage>
</organism>
<keyword evidence="4 5" id="KW-0472">Membrane</keyword>
<accession>A0A7E4W312</accession>
<evidence type="ECO:0000313" key="7">
    <source>
        <dbReference type="WBParaSite" id="Pan_g6194.t1"/>
    </source>
</evidence>
<keyword evidence="6" id="KW-1185">Reference proteome</keyword>
<dbReference type="Pfam" id="PF13520">
    <property type="entry name" value="AA_permease_2"/>
    <property type="match status" value="1"/>
</dbReference>
<evidence type="ECO:0000256" key="4">
    <source>
        <dbReference type="ARBA" id="ARBA00023136"/>
    </source>
</evidence>
<proteinExistence type="predicted"/>
<keyword evidence="3 5" id="KW-1133">Transmembrane helix</keyword>
<reference evidence="6" key="1">
    <citation type="journal article" date="2013" name="Genetics">
        <title>The draft genome and transcriptome of Panagrellus redivivus are shaped by the harsh demands of a free-living lifestyle.</title>
        <authorList>
            <person name="Srinivasan J."/>
            <person name="Dillman A.R."/>
            <person name="Macchietto M.G."/>
            <person name="Heikkinen L."/>
            <person name="Lakso M."/>
            <person name="Fracchia K.M."/>
            <person name="Antoshechkin I."/>
            <person name="Mortazavi A."/>
            <person name="Wong G."/>
            <person name="Sternberg P.W."/>
        </authorList>
    </citation>
    <scope>NUCLEOTIDE SEQUENCE [LARGE SCALE GENOMIC DNA]</scope>
    <source>
        <strain evidence="6">MT8872</strain>
    </source>
</reference>
<evidence type="ECO:0000256" key="5">
    <source>
        <dbReference type="SAM" id="Phobius"/>
    </source>
</evidence>
<sequence length="322" mass="35499">MTSQKLNLVQCIAYCIGDIIGSGIFVTPAYVLSNTQSAWLSLIVWVIGGVISALAAAVYIEFATTCKRSGGDFAFLLYAGWRTLATAFYVVVSSTAVGLENASFFDKKTTAGGIVLGIFSCIFAFNGWALLPISIEEVDHPKRNLPISTAIGLIVSIVVYVLMNASYLTVLTVDEFKSAETVITGILTICISFLGSLNDLINYTSFTFALQQLCVSCALIWVKWQKWIRNEVDPDVFEVPVVVPILYAVVALVITIIPFTTDWRIPMYGTVMFIVGLTVHFLILRRKRLPRFLKVIDEKLLTLGRIALDCHNPDVEPLELHA</sequence>
<evidence type="ECO:0000256" key="2">
    <source>
        <dbReference type="ARBA" id="ARBA00022692"/>
    </source>
</evidence>
<dbReference type="Proteomes" id="UP000492821">
    <property type="component" value="Unassembled WGS sequence"/>
</dbReference>
<feature type="transmembrane region" description="Helical" evidence="5">
    <location>
        <begin position="38"/>
        <end position="60"/>
    </location>
</feature>
<dbReference type="WBParaSite" id="Pan_g6194.t1">
    <property type="protein sequence ID" value="Pan_g6194.t1"/>
    <property type="gene ID" value="Pan_g6194"/>
</dbReference>
<dbReference type="GO" id="GO:0015179">
    <property type="term" value="F:L-amino acid transmembrane transporter activity"/>
    <property type="evidence" value="ECO:0007669"/>
    <property type="project" value="TreeGrafter"/>
</dbReference>
<dbReference type="Gene3D" id="1.20.1740.10">
    <property type="entry name" value="Amino acid/polyamine transporter I"/>
    <property type="match status" value="2"/>
</dbReference>
<feature type="transmembrane region" description="Helical" evidence="5">
    <location>
        <begin position="236"/>
        <end position="259"/>
    </location>
</feature>
<reference evidence="7" key="2">
    <citation type="submission" date="2020-10" db="UniProtKB">
        <authorList>
            <consortium name="WormBaseParasite"/>
        </authorList>
    </citation>
    <scope>IDENTIFICATION</scope>
</reference>
<feature type="transmembrane region" description="Helical" evidence="5">
    <location>
        <begin position="72"/>
        <end position="91"/>
    </location>
</feature>
<feature type="transmembrane region" description="Helical" evidence="5">
    <location>
        <begin position="265"/>
        <end position="284"/>
    </location>
</feature>
<feature type="transmembrane region" description="Helical" evidence="5">
    <location>
        <begin position="111"/>
        <end position="133"/>
    </location>
</feature>
<protein>
    <submittedName>
        <fullName evidence="7">AA_permease domain-containing protein</fullName>
    </submittedName>
</protein>
<dbReference type="InterPro" id="IPR002293">
    <property type="entry name" value="AA/rel_permease1"/>
</dbReference>
<dbReference type="AlphaFoldDB" id="A0A7E4W312"/>
<dbReference type="PANTHER" id="PTHR11785:SF528">
    <property type="entry name" value="AMINO ACID TRANSPORTER PROTEIN JHI-21"/>
    <property type="match status" value="1"/>
</dbReference>
<feature type="transmembrane region" description="Helical" evidence="5">
    <location>
        <begin position="12"/>
        <end position="32"/>
    </location>
</feature>
<name>A0A7E4W312_PANRE</name>
<evidence type="ECO:0000256" key="1">
    <source>
        <dbReference type="ARBA" id="ARBA00004141"/>
    </source>
</evidence>
<dbReference type="InterPro" id="IPR050598">
    <property type="entry name" value="AminoAcid_Transporter"/>
</dbReference>
<dbReference type="PANTHER" id="PTHR11785">
    <property type="entry name" value="AMINO ACID TRANSPORTER"/>
    <property type="match status" value="1"/>
</dbReference>
<dbReference type="GO" id="GO:0016020">
    <property type="term" value="C:membrane"/>
    <property type="evidence" value="ECO:0007669"/>
    <property type="project" value="UniProtKB-SubCell"/>
</dbReference>